<evidence type="ECO:0000313" key="1">
    <source>
        <dbReference type="EMBL" id="EEN63462.1"/>
    </source>
</evidence>
<dbReference type="AlphaFoldDB" id="C3Y8M5"/>
<protein>
    <submittedName>
        <fullName evidence="1">Uncharacterized protein</fullName>
    </submittedName>
</protein>
<organism>
    <name type="scientific">Branchiostoma floridae</name>
    <name type="common">Florida lancelet</name>
    <name type="synonym">Amphioxus</name>
    <dbReference type="NCBI Taxonomy" id="7739"/>
    <lineage>
        <taxon>Eukaryota</taxon>
        <taxon>Metazoa</taxon>
        <taxon>Chordata</taxon>
        <taxon>Cephalochordata</taxon>
        <taxon>Leptocardii</taxon>
        <taxon>Amphioxiformes</taxon>
        <taxon>Branchiostomatidae</taxon>
        <taxon>Branchiostoma</taxon>
    </lineage>
</organism>
<reference evidence="1" key="1">
    <citation type="journal article" date="2008" name="Nature">
        <title>The amphioxus genome and the evolution of the chordate karyotype.</title>
        <authorList>
            <consortium name="US DOE Joint Genome Institute (JGI-PGF)"/>
            <person name="Putnam N.H."/>
            <person name="Butts T."/>
            <person name="Ferrier D.E.K."/>
            <person name="Furlong R.F."/>
            <person name="Hellsten U."/>
            <person name="Kawashima T."/>
            <person name="Robinson-Rechavi M."/>
            <person name="Shoguchi E."/>
            <person name="Terry A."/>
            <person name="Yu J.-K."/>
            <person name="Benito-Gutierrez E.L."/>
            <person name="Dubchak I."/>
            <person name="Garcia-Fernandez J."/>
            <person name="Gibson-Brown J.J."/>
            <person name="Grigoriev I.V."/>
            <person name="Horton A.C."/>
            <person name="de Jong P.J."/>
            <person name="Jurka J."/>
            <person name="Kapitonov V.V."/>
            <person name="Kohara Y."/>
            <person name="Kuroki Y."/>
            <person name="Lindquist E."/>
            <person name="Lucas S."/>
            <person name="Osoegawa K."/>
            <person name="Pennacchio L.A."/>
            <person name="Salamov A.A."/>
            <person name="Satou Y."/>
            <person name="Sauka-Spengler T."/>
            <person name="Schmutz J."/>
            <person name="Shin-I T."/>
            <person name="Toyoda A."/>
            <person name="Bronner-Fraser M."/>
            <person name="Fujiyama A."/>
            <person name="Holland L.Z."/>
            <person name="Holland P.W.H."/>
            <person name="Satoh N."/>
            <person name="Rokhsar D.S."/>
        </authorList>
    </citation>
    <scope>NUCLEOTIDE SEQUENCE [LARGE SCALE GENOMIC DNA]</scope>
    <source>
        <strain evidence="1">S238N-H82</strain>
        <tissue evidence="1">Testes</tissue>
    </source>
</reference>
<name>C3Y8M5_BRAFL</name>
<proteinExistence type="predicted"/>
<gene>
    <name evidence="1" type="ORF">BRAFLDRAFT_204931</name>
</gene>
<sequence>MCYSKEGSRQPCLDSPPVVCVYSCRHSCLCCLCGRRIKIETSRCPVCCRYEFLGIYSALFFFF</sequence>
<accession>C3Y8M5</accession>
<dbReference type="EMBL" id="GG666491">
    <property type="protein sequence ID" value="EEN63462.1"/>
    <property type="molecule type" value="Genomic_DNA"/>
</dbReference>
<dbReference type="InParanoid" id="C3Y8M5"/>